<dbReference type="Pfam" id="PF08352">
    <property type="entry name" value="oligo_HPY"/>
    <property type="match status" value="1"/>
</dbReference>
<dbReference type="InterPro" id="IPR027417">
    <property type="entry name" value="P-loop_NTPase"/>
</dbReference>
<evidence type="ECO:0000256" key="2">
    <source>
        <dbReference type="ARBA" id="ARBA00022448"/>
    </source>
</evidence>
<dbReference type="EMBL" id="WSFT01000040">
    <property type="protein sequence ID" value="MBS4539090.1"/>
    <property type="molecule type" value="Genomic_DNA"/>
</dbReference>
<reference evidence="6" key="1">
    <citation type="submission" date="2019-12" db="EMBL/GenBank/DDBJ databases">
        <title>Clostridiaceae gen. nov. sp. nov., isolated from sediment in Xinjiang, China.</title>
        <authorList>
            <person name="Zhang R."/>
        </authorList>
    </citation>
    <scope>NUCLEOTIDE SEQUENCE</scope>
    <source>
        <strain evidence="6">D2Q-11</strain>
    </source>
</reference>
<dbReference type="CDD" id="cd03257">
    <property type="entry name" value="ABC_NikE_OppD_transporters"/>
    <property type="match status" value="1"/>
</dbReference>
<evidence type="ECO:0000256" key="1">
    <source>
        <dbReference type="ARBA" id="ARBA00005417"/>
    </source>
</evidence>
<keyword evidence="2" id="KW-0813">Transport</keyword>
<keyword evidence="3" id="KW-0547">Nucleotide-binding</keyword>
<dbReference type="PANTHER" id="PTHR43776">
    <property type="entry name" value="TRANSPORT ATP-BINDING PROTEIN"/>
    <property type="match status" value="1"/>
</dbReference>
<dbReference type="PROSITE" id="PS00211">
    <property type="entry name" value="ABC_TRANSPORTER_1"/>
    <property type="match status" value="1"/>
</dbReference>
<dbReference type="SUPFAM" id="SSF52540">
    <property type="entry name" value="P-loop containing nucleoside triphosphate hydrolases"/>
    <property type="match status" value="1"/>
</dbReference>
<evidence type="ECO:0000256" key="3">
    <source>
        <dbReference type="ARBA" id="ARBA00022741"/>
    </source>
</evidence>
<dbReference type="GO" id="GO:0015833">
    <property type="term" value="P:peptide transport"/>
    <property type="evidence" value="ECO:0007669"/>
    <property type="project" value="InterPro"/>
</dbReference>
<dbReference type="Gene3D" id="3.40.50.300">
    <property type="entry name" value="P-loop containing nucleotide triphosphate hydrolases"/>
    <property type="match status" value="1"/>
</dbReference>
<evidence type="ECO:0000313" key="7">
    <source>
        <dbReference type="Proteomes" id="UP000724672"/>
    </source>
</evidence>
<dbReference type="InterPro" id="IPR017871">
    <property type="entry name" value="ABC_transporter-like_CS"/>
</dbReference>
<name>A0A942Z9Q9_9FIRM</name>
<dbReference type="InterPro" id="IPR003439">
    <property type="entry name" value="ABC_transporter-like_ATP-bd"/>
</dbReference>
<dbReference type="InterPro" id="IPR050319">
    <property type="entry name" value="ABC_transp_ATP-bind"/>
</dbReference>
<keyword evidence="4 6" id="KW-0067">ATP-binding</keyword>
<dbReference type="SMART" id="SM00382">
    <property type="entry name" value="AAA"/>
    <property type="match status" value="1"/>
</dbReference>
<dbReference type="PROSITE" id="PS50893">
    <property type="entry name" value="ABC_TRANSPORTER_2"/>
    <property type="match status" value="1"/>
</dbReference>
<protein>
    <submittedName>
        <fullName evidence="6">ABC transporter ATP-binding protein</fullName>
    </submittedName>
</protein>
<comment type="caution">
    <text evidence="6">The sequence shown here is derived from an EMBL/GenBank/DDBJ whole genome shotgun (WGS) entry which is preliminary data.</text>
</comment>
<evidence type="ECO:0000256" key="4">
    <source>
        <dbReference type="ARBA" id="ARBA00022840"/>
    </source>
</evidence>
<accession>A0A942Z9Q9</accession>
<dbReference type="InterPro" id="IPR003593">
    <property type="entry name" value="AAA+_ATPase"/>
</dbReference>
<keyword evidence="7" id="KW-1185">Reference proteome</keyword>
<dbReference type="Proteomes" id="UP000724672">
    <property type="component" value="Unassembled WGS sequence"/>
</dbReference>
<dbReference type="AlphaFoldDB" id="A0A942Z9Q9"/>
<dbReference type="NCBIfam" id="TIGR01727">
    <property type="entry name" value="oligo_HPY"/>
    <property type="match status" value="1"/>
</dbReference>
<comment type="similarity">
    <text evidence="1">Belongs to the ABC transporter superfamily.</text>
</comment>
<dbReference type="FunFam" id="3.40.50.300:FF:000016">
    <property type="entry name" value="Oligopeptide ABC transporter ATP-binding component"/>
    <property type="match status" value="1"/>
</dbReference>
<evidence type="ECO:0000259" key="5">
    <source>
        <dbReference type="PROSITE" id="PS50893"/>
    </source>
</evidence>
<proteinExistence type="inferred from homology"/>
<dbReference type="InterPro" id="IPR013563">
    <property type="entry name" value="Oligopep_ABC_C"/>
</dbReference>
<dbReference type="Pfam" id="PF00005">
    <property type="entry name" value="ABC_tran"/>
    <property type="match status" value="1"/>
</dbReference>
<dbReference type="GO" id="GO:0016887">
    <property type="term" value="F:ATP hydrolysis activity"/>
    <property type="evidence" value="ECO:0007669"/>
    <property type="project" value="InterPro"/>
</dbReference>
<sequence length="331" mass="37609">MNNKETLIKVENLKKYFPMNKSNILTHTQNVKAVDGISFDILKGETFGLVGESGSGKSTTGHLILRLLNPTDGKVYVEDKDIYQHSDRKFRKMRKDLQIIFQDASWALDPKMIIEDILTEPLRIHKIVPRFETEKEVKRLLDIVGLSKNDAKKFPHEFSGGQRQRIGIAKAISTRPKFILCDEPVSALDVSIQSKILNLLTDLQREYDLTYLFIAHGLNVVKHVSDRVGVMYLGKIMEIGNVNTIYNDPKHPYTKALISAFPDPNPEVKNERIVLKGEIPSPINPPKGCLFHTRCPYKMDICDKVIPQLTDINEGHKSACFLNEEVMAKIE</sequence>
<gene>
    <name evidence="6" type="ORF">GOQ27_11495</name>
</gene>
<feature type="domain" description="ABC transporter" evidence="5">
    <location>
        <begin position="8"/>
        <end position="258"/>
    </location>
</feature>
<dbReference type="GO" id="GO:0055085">
    <property type="term" value="P:transmembrane transport"/>
    <property type="evidence" value="ECO:0007669"/>
    <property type="project" value="UniProtKB-ARBA"/>
</dbReference>
<organism evidence="6 7">
    <name type="scientific">Anaeromonas frigoriresistens</name>
    <dbReference type="NCBI Taxonomy" id="2683708"/>
    <lineage>
        <taxon>Bacteria</taxon>
        <taxon>Bacillati</taxon>
        <taxon>Bacillota</taxon>
        <taxon>Tissierellia</taxon>
        <taxon>Tissierellales</taxon>
        <taxon>Thermohalobacteraceae</taxon>
        <taxon>Anaeromonas</taxon>
    </lineage>
</organism>
<dbReference type="RefSeq" id="WP_203367011.1">
    <property type="nucleotide sequence ID" value="NZ_WSFT01000040.1"/>
</dbReference>
<evidence type="ECO:0000313" key="6">
    <source>
        <dbReference type="EMBL" id="MBS4539090.1"/>
    </source>
</evidence>
<dbReference type="GO" id="GO:0005524">
    <property type="term" value="F:ATP binding"/>
    <property type="evidence" value="ECO:0007669"/>
    <property type="project" value="UniProtKB-KW"/>
</dbReference>